<evidence type="ECO:0000313" key="3">
    <source>
        <dbReference type="EMBL" id="GET38742.1"/>
    </source>
</evidence>
<dbReference type="RefSeq" id="WP_226582946.1">
    <property type="nucleotide sequence ID" value="NZ_BLAY01000051.1"/>
</dbReference>
<dbReference type="AlphaFoldDB" id="A0AAV3XGY5"/>
<dbReference type="Pfam" id="PF01531">
    <property type="entry name" value="Glyco_transf_11"/>
    <property type="match status" value="1"/>
</dbReference>
<proteinExistence type="predicted"/>
<dbReference type="GO" id="GO:0005975">
    <property type="term" value="P:carbohydrate metabolic process"/>
    <property type="evidence" value="ECO:0007669"/>
    <property type="project" value="InterPro"/>
</dbReference>
<dbReference type="GO" id="GO:0008107">
    <property type="term" value="F:galactoside 2-alpha-L-fucosyltransferase activity"/>
    <property type="evidence" value="ECO:0007669"/>
    <property type="project" value="InterPro"/>
</dbReference>
<comment type="caution">
    <text evidence="3">The sequence shown here is derived from an EMBL/GenBank/DDBJ whole genome shotgun (WGS) entry which is preliminary data.</text>
</comment>
<sequence length="308" mass="37014">MLVIAAKSGQLGNRLLLFAHYIAFARENNLWLLNPAFDEYAEYFQATANDLFCAYPPPPLKIKGNRWLRIKYYQFNRYLAESKLFKLIDITREKPFNWSDSKVTEQVKANSIAFMQGWLLRDGWFVQDLANLRKHREAIREYFKPLEKYRQNVDKLISTMRRNDADILIGIHIRQGDYQQHQNGRYFYQSEDYVKVMASVKQLFADKKVKILICYNAKQDQKLLAQFDYYFGNNQIIEDMYSLAECDYIMGPPSSYTMWASFYGDKPLYMIRDLNKTPNLNDFVRFYEWQGTFHYREDWSQSYWEWTH</sequence>
<dbReference type="Gene3D" id="3.40.50.11350">
    <property type="match status" value="1"/>
</dbReference>
<evidence type="ECO:0000256" key="2">
    <source>
        <dbReference type="ARBA" id="ARBA00022679"/>
    </source>
</evidence>
<protein>
    <recommendedName>
        <fullName evidence="5">Glycosyl transferase family 11</fullName>
    </recommendedName>
</protein>
<dbReference type="GO" id="GO:0016020">
    <property type="term" value="C:membrane"/>
    <property type="evidence" value="ECO:0007669"/>
    <property type="project" value="InterPro"/>
</dbReference>
<name>A0AAV3XGY5_9CYAN</name>
<keyword evidence="1" id="KW-0328">Glycosyltransferase</keyword>
<dbReference type="InterPro" id="IPR002516">
    <property type="entry name" value="Glyco_trans_11"/>
</dbReference>
<evidence type="ECO:0008006" key="5">
    <source>
        <dbReference type="Google" id="ProtNLM"/>
    </source>
</evidence>
<keyword evidence="2" id="KW-0808">Transferase</keyword>
<evidence type="ECO:0000256" key="1">
    <source>
        <dbReference type="ARBA" id="ARBA00022676"/>
    </source>
</evidence>
<dbReference type="EMBL" id="BLAY01000051">
    <property type="protein sequence ID" value="GET38742.1"/>
    <property type="molecule type" value="Genomic_DNA"/>
</dbReference>
<dbReference type="Proteomes" id="UP001050975">
    <property type="component" value="Unassembled WGS sequence"/>
</dbReference>
<evidence type="ECO:0000313" key="4">
    <source>
        <dbReference type="Proteomes" id="UP001050975"/>
    </source>
</evidence>
<gene>
    <name evidence="3" type="ORF">MiSe_35010</name>
</gene>
<keyword evidence="4" id="KW-1185">Reference proteome</keyword>
<reference evidence="3" key="1">
    <citation type="submission" date="2019-10" db="EMBL/GenBank/DDBJ databases">
        <title>Draft genome sequece of Microseira wollei NIES-4236.</title>
        <authorList>
            <person name="Yamaguchi H."/>
            <person name="Suzuki S."/>
            <person name="Kawachi M."/>
        </authorList>
    </citation>
    <scope>NUCLEOTIDE SEQUENCE</scope>
    <source>
        <strain evidence="3">NIES-4236</strain>
    </source>
</reference>
<organism evidence="3 4">
    <name type="scientific">Microseira wollei NIES-4236</name>
    <dbReference type="NCBI Taxonomy" id="2530354"/>
    <lineage>
        <taxon>Bacteria</taxon>
        <taxon>Bacillati</taxon>
        <taxon>Cyanobacteriota</taxon>
        <taxon>Cyanophyceae</taxon>
        <taxon>Oscillatoriophycideae</taxon>
        <taxon>Aerosakkonematales</taxon>
        <taxon>Aerosakkonemataceae</taxon>
        <taxon>Microseira</taxon>
    </lineage>
</organism>
<accession>A0AAV3XGY5</accession>